<proteinExistence type="predicted"/>
<sequence>MAAIRSWYKKSGMSCFIYMLICNDALERVGSYRMVVTRKLVPRTNLVRLMATKNNESIGALSDEEEEELVAPGPRELFTNTIEKPVGPPGTLAEAAKKDYEEWISRQLRLNRIQECSFLAKEDLVEKMRRIDYDEDLAEELQRLVLTGNGVTDKSTSSLLSGHWDEVYPNSGAIRKCSFEPIVSSSGDISFLRFERERELFGPLLSIIRRYDGKKADDRTLILHTPRFGGIRIKLFGLITIPILLFSKRNNNKKSSLFTSEKANSLSGGTTSLVEALDFKYVDSDLVILDIPFPNRHLVVLAPPRENSLFFSLLFTARRFQAFRQRRKIRKQALNNIQNDQISDSLPAPPIGDLVWKVDTAMDVDDDAIQKFLDKPNPYRSRVSIQDMLDGKLKIYDFDVDARLAKIYGTAGSSVVSSADSSAFGLQRIDKNDQLDFYSAQSKMKKKSNNPIGLNNNRRTPPP</sequence>
<feature type="compositionally biased region" description="Polar residues" evidence="1">
    <location>
        <begin position="449"/>
        <end position="463"/>
    </location>
</feature>
<dbReference type="AlphaFoldDB" id="A0A7S3JNF8"/>
<dbReference type="EMBL" id="HBIJ01000910">
    <property type="protein sequence ID" value="CAE0359943.1"/>
    <property type="molecule type" value="Transcribed_RNA"/>
</dbReference>
<name>A0A7S3JNF8_9STRA</name>
<gene>
    <name evidence="2" type="ORF">ALAG00032_LOCUS672</name>
</gene>
<feature type="region of interest" description="Disordered" evidence="1">
    <location>
        <begin position="441"/>
        <end position="463"/>
    </location>
</feature>
<evidence type="ECO:0000313" key="2">
    <source>
        <dbReference type="EMBL" id="CAE0359943.1"/>
    </source>
</evidence>
<evidence type="ECO:0000256" key="1">
    <source>
        <dbReference type="SAM" id="MobiDB-lite"/>
    </source>
</evidence>
<accession>A0A7S3JNF8</accession>
<protein>
    <submittedName>
        <fullName evidence="2">Uncharacterized protein</fullName>
    </submittedName>
</protein>
<organism evidence="2">
    <name type="scientific">Aureoumbra lagunensis</name>
    <dbReference type="NCBI Taxonomy" id="44058"/>
    <lineage>
        <taxon>Eukaryota</taxon>
        <taxon>Sar</taxon>
        <taxon>Stramenopiles</taxon>
        <taxon>Ochrophyta</taxon>
        <taxon>Pelagophyceae</taxon>
        <taxon>Pelagomonadales</taxon>
        <taxon>Aureoumbra</taxon>
    </lineage>
</organism>
<reference evidence="2" key="1">
    <citation type="submission" date="2021-01" db="EMBL/GenBank/DDBJ databases">
        <authorList>
            <person name="Corre E."/>
            <person name="Pelletier E."/>
            <person name="Niang G."/>
            <person name="Scheremetjew M."/>
            <person name="Finn R."/>
            <person name="Kale V."/>
            <person name="Holt S."/>
            <person name="Cochrane G."/>
            <person name="Meng A."/>
            <person name="Brown T."/>
            <person name="Cohen L."/>
        </authorList>
    </citation>
    <scope>NUCLEOTIDE SEQUENCE</scope>
    <source>
        <strain evidence="2">CCMP1510</strain>
    </source>
</reference>